<dbReference type="EMBL" id="JBHTIO010000008">
    <property type="protein sequence ID" value="MFD0896454.1"/>
    <property type="molecule type" value="Genomic_DNA"/>
</dbReference>
<evidence type="ECO:0000256" key="6">
    <source>
        <dbReference type="ARBA" id="ARBA00023136"/>
    </source>
</evidence>
<dbReference type="SUPFAM" id="SSF52540">
    <property type="entry name" value="P-loop containing nucleoside triphosphate hydrolases"/>
    <property type="match status" value="1"/>
</dbReference>
<dbReference type="PANTHER" id="PTHR42788:SF17">
    <property type="entry name" value="ALIPHATIC SULFONATES IMPORT ATP-BINDING PROTEIN SSUB"/>
    <property type="match status" value="1"/>
</dbReference>
<reference evidence="9" key="1">
    <citation type="journal article" date="2019" name="Int. J. Syst. Evol. Microbiol.">
        <title>The Global Catalogue of Microorganisms (GCM) 10K type strain sequencing project: providing services to taxonomists for standard genome sequencing and annotation.</title>
        <authorList>
            <consortium name="The Broad Institute Genomics Platform"/>
            <consortium name="The Broad Institute Genome Sequencing Center for Infectious Disease"/>
            <person name="Wu L."/>
            <person name="Ma J."/>
        </authorList>
    </citation>
    <scope>NUCLEOTIDE SEQUENCE [LARGE SCALE GENOMIC DNA]</scope>
    <source>
        <strain evidence="9">CCM 8925</strain>
    </source>
</reference>
<keyword evidence="1" id="KW-0813">Transport</keyword>
<organism evidence="8 9">
    <name type="scientific">Loigolactobacillus binensis</name>
    <dbReference type="NCBI Taxonomy" id="2559922"/>
    <lineage>
        <taxon>Bacteria</taxon>
        <taxon>Bacillati</taxon>
        <taxon>Bacillota</taxon>
        <taxon>Bacilli</taxon>
        <taxon>Lactobacillales</taxon>
        <taxon>Lactobacillaceae</taxon>
        <taxon>Loigolactobacillus</taxon>
    </lineage>
</organism>
<evidence type="ECO:0000256" key="4">
    <source>
        <dbReference type="ARBA" id="ARBA00022840"/>
    </source>
</evidence>
<dbReference type="RefSeq" id="WP_137636988.1">
    <property type="nucleotide sequence ID" value="NZ_BJDN01000004.1"/>
</dbReference>
<evidence type="ECO:0000256" key="2">
    <source>
        <dbReference type="ARBA" id="ARBA00022475"/>
    </source>
</evidence>
<keyword evidence="3" id="KW-0547">Nucleotide-binding</keyword>
<keyword evidence="4 8" id="KW-0067">ATP-binding</keyword>
<protein>
    <submittedName>
        <fullName evidence="8">ABC transporter ATP-binding protein</fullName>
    </submittedName>
</protein>
<dbReference type="InterPro" id="IPR027417">
    <property type="entry name" value="P-loop_NTPase"/>
</dbReference>
<dbReference type="InterPro" id="IPR050166">
    <property type="entry name" value="ABC_transporter_ATP-bind"/>
</dbReference>
<dbReference type="InterPro" id="IPR003593">
    <property type="entry name" value="AAA+_ATPase"/>
</dbReference>
<evidence type="ECO:0000256" key="1">
    <source>
        <dbReference type="ARBA" id="ARBA00022448"/>
    </source>
</evidence>
<keyword evidence="9" id="KW-1185">Reference proteome</keyword>
<keyword evidence="2" id="KW-1003">Cell membrane</keyword>
<keyword evidence="6" id="KW-0472">Membrane</keyword>
<evidence type="ECO:0000259" key="7">
    <source>
        <dbReference type="PROSITE" id="PS50893"/>
    </source>
</evidence>
<dbReference type="InterPro" id="IPR017871">
    <property type="entry name" value="ABC_transporter-like_CS"/>
</dbReference>
<dbReference type="PROSITE" id="PS00211">
    <property type="entry name" value="ABC_TRANSPORTER_1"/>
    <property type="match status" value="1"/>
</dbReference>
<dbReference type="Gene3D" id="3.40.50.300">
    <property type="entry name" value="P-loop containing nucleotide triphosphate hydrolases"/>
    <property type="match status" value="1"/>
</dbReference>
<dbReference type="PANTHER" id="PTHR42788">
    <property type="entry name" value="TAURINE IMPORT ATP-BINDING PROTEIN-RELATED"/>
    <property type="match status" value="1"/>
</dbReference>
<dbReference type="InterPro" id="IPR003439">
    <property type="entry name" value="ABC_transporter-like_ATP-bd"/>
</dbReference>
<accession>A0ABW3EAF9</accession>
<feature type="domain" description="ABC transporter" evidence="7">
    <location>
        <begin position="6"/>
        <end position="223"/>
    </location>
</feature>
<dbReference type="Proteomes" id="UP001597104">
    <property type="component" value="Unassembled WGS sequence"/>
</dbReference>
<gene>
    <name evidence="8" type="ORF">ACFQZ7_01695</name>
</gene>
<evidence type="ECO:0000313" key="8">
    <source>
        <dbReference type="EMBL" id="MFD0896454.1"/>
    </source>
</evidence>
<proteinExistence type="predicted"/>
<dbReference type="GO" id="GO:0005524">
    <property type="term" value="F:ATP binding"/>
    <property type="evidence" value="ECO:0007669"/>
    <property type="project" value="UniProtKB-KW"/>
</dbReference>
<name>A0ABW3EAF9_9LACO</name>
<comment type="caution">
    <text evidence="8">The sequence shown here is derived from an EMBL/GenBank/DDBJ whole genome shotgun (WGS) entry which is preliminary data.</text>
</comment>
<evidence type="ECO:0000256" key="5">
    <source>
        <dbReference type="ARBA" id="ARBA00022967"/>
    </source>
</evidence>
<evidence type="ECO:0000256" key="3">
    <source>
        <dbReference type="ARBA" id="ARBA00022741"/>
    </source>
</evidence>
<dbReference type="Pfam" id="PF00005">
    <property type="entry name" value="ABC_tran"/>
    <property type="match status" value="1"/>
</dbReference>
<keyword evidence="5" id="KW-1278">Translocase</keyword>
<sequence>MIKPLLTLEQVGKNYGTKVALHNVNFNIYPGEFMALVGMSGGGKSTILRLIAQLEQPTAGQIQFNDPATTMRVMFQNDRLLPWMTNLENVSFKSSDKQEQQRALAMLNEVGLADFAASYPGQLSGGQKQRLALARALMAKPQLLLLDEPLGALDALTRRKMQDFIAAICAKQHLTTLLITHDVTEAARMADRILVVKNGTNVYEADGAKNQDEATIATVAEEVLNVILHAPATAASVEGR</sequence>
<dbReference type="SMART" id="SM00382">
    <property type="entry name" value="AAA"/>
    <property type="match status" value="1"/>
</dbReference>
<dbReference type="CDD" id="cd03293">
    <property type="entry name" value="ABC_NrtD_SsuB_transporters"/>
    <property type="match status" value="1"/>
</dbReference>
<dbReference type="PROSITE" id="PS50893">
    <property type="entry name" value="ABC_TRANSPORTER_2"/>
    <property type="match status" value="1"/>
</dbReference>
<evidence type="ECO:0000313" key="9">
    <source>
        <dbReference type="Proteomes" id="UP001597104"/>
    </source>
</evidence>